<organism evidence="1 2">
    <name type="scientific">Polynucleobacter arcticus</name>
    <dbReference type="NCBI Taxonomy" id="1743165"/>
    <lineage>
        <taxon>Bacteria</taxon>
        <taxon>Pseudomonadati</taxon>
        <taxon>Pseudomonadota</taxon>
        <taxon>Betaproteobacteria</taxon>
        <taxon>Burkholderiales</taxon>
        <taxon>Burkholderiaceae</taxon>
        <taxon>Polynucleobacter</taxon>
    </lineage>
</organism>
<keyword evidence="2" id="KW-1185">Reference proteome</keyword>
<proteinExistence type="predicted"/>
<accession>A0A6M9PRR3</accession>
<dbReference type="EMBL" id="CP028940">
    <property type="protein sequence ID" value="QKM61475.1"/>
    <property type="molecule type" value="Genomic_DNA"/>
</dbReference>
<dbReference type="Proteomes" id="UP000501090">
    <property type="component" value="Chromosome"/>
</dbReference>
<sequence>MVSYHFQQDKNLNGGNWGAGLEYRFNTVASVTAGRFYNSDRAYSNYAGVYYQPIAIGPIKVGAVFGGFNGYPQTNNGGWFASAVPALTWEGNWVGANVFLIPTIGDRVHGAIALQLKIKVFDSTW</sequence>
<reference evidence="1 2" key="1">
    <citation type="submission" date="2018-04" db="EMBL/GenBank/DDBJ databases">
        <title>Polynucleobacter sp. UK-Long2-W17 genome.</title>
        <authorList>
            <person name="Hahn M.W."/>
        </authorList>
    </citation>
    <scope>NUCLEOTIDE SEQUENCE [LARGE SCALE GENOMIC DNA]</scope>
    <source>
        <strain evidence="1 2">UK-Long2-W17</strain>
    </source>
</reference>
<dbReference type="Gene3D" id="2.40.160.20">
    <property type="match status" value="1"/>
</dbReference>
<gene>
    <name evidence="1" type="ORF">DN92_01735</name>
</gene>
<evidence type="ECO:0000313" key="1">
    <source>
        <dbReference type="EMBL" id="QKM61475.1"/>
    </source>
</evidence>
<name>A0A6M9PRR3_9BURK</name>
<dbReference type="AlphaFoldDB" id="A0A6M9PRR3"/>
<protein>
    <submittedName>
        <fullName evidence="1">Uncharacterized protein</fullName>
    </submittedName>
</protein>
<dbReference type="KEGG" id="pard:DN92_01735"/>
<evidence type="ECO:0000313" key="2">
    <source>
        <dbReference type="Proteomes" id="UP000501090"/>
    </source>
</evidence>